<accession>A0A2W1BKT1</accession>
<dbReference type="Proteomes" id="UP000249218">
    <property type="component" value="Unassembled WGS sequence"/>
</dbReference>
<keyword evidence="3" id="KW-1185">Reference proteome</keyword>
<evidence type="ECO:0000313" key="2">
    <source>
        <dbReference type="EMBL" id="PZC72283.1"/>
    </source>
</evidence>
<proteinExistence type="predicted"/>
<dbReference type="AlphaFoldDB" id="A0A2W1BKT1"/>
<organism evidence="2 3">
    <name type="scientific">Helicoverpa armigera</name>
    <name type="common">Cotton bollworm</name>
    <name type="synonym">Heliothis armigera</name>
    <dbReference type="NCBI Taxonomy" id="29058"/>
    <lineage>
        <taxon>Eukaryota</taxon>
        <taxon>Metazoa</taxon>
        <taxon>Ecdysozoa</taxon>
        <taxon>Arthropoda</taxon>
        <taxon>Hexapoda</taxon>
        <taxon>Insecta</taxon>
        <taxon>Pterygota</taxon>
        <taxon>Neoptera</taxon>
        <taxon>Endopterygota</taxon>
        <taxon>Lepidoptera</taxon>
        <taxon>Glossata</taxon>
        <taxon>Ditrysia</taxon>
        <taxon>Noctuoidea</taxon>
        <taxon>Noctuidae</taxon>
        <taxon>Heliothinae</taxon>
        <taxon>Helicoverpa</taxon>
    </lineage>
</organism>
<reference evidence="2 3" key="1">
    <citation type="journal article" date="2017" name="BMC Biol.">
        <title>Genomic innovations, transcriptional plasticity and gene loss underlying the evolution and divergence of two highly polyphagous and invasive Helicoverpa pest species.</title>
        <authorList>
            <person name="Pearce S.L."/>
            <person name="Clarke D.F."/>
            <person name="East P.D."/>
            <person name="Elfekih S."/>
            <person name="Gordon K.H."/>
            <person name="Jermiin L.S."/>
            <person name="McGaughran A."/>
            <person name="Oakeshott J.G."/>
            <person name="Papanikolaou A."/>
            <person name="Perera O.P."/>
            <person name="Rane R.V."/>
            <person name="Richards S."/>
            <person name="Tay W.T."/>
            <person name="Walsh T.K."/>
            <person name="Anderson A."/>
            <person name="Anderson C.J."/>
            <person name="Asgari S."/>
            <person name="Board P.G."/>
            <person name="Bretschneider A."/>
            <person name="Campbell P.M."/>
            <person name="Chertemps T."/>
            <person name="Christeller J.T."/>
            <person name="Coppin C.W."/>
            <person name="Downes S.J."/>
            <person name="Duan G."/>
            <person name="Farnsworth C.A."/>
            <person name="Good R.T."/>
            <person name="Han L.B."/>
            <person name="Han Y.C."/>
            <person name="Hatje K."/>
            <person name="Horne I."/>
            <person name="Huang Y.P."/>
            <person name="Hughes D.S."/>
            <person name="Jacquin-Joly E."/>
            <person name="James W."/>
            <person name="Jhangiani S."/>
            <person name="Kollmar M."/>
            <person name="Kuwar S.S."/>
            <person name="Li S."/>
            <person name="Liu N.Y."/>
            <person name="Maibeche M.T."/>
            <person name="Miller J.R."/>
            <person name="Montagne N."/>
            <person name="Perry T."/>
            <person name="Qu J."/>
            <person name="Song S.V."/>
            <person name="Sutton G.G."/>
            <person name="Vogel H."/>
            <person name="Walenz B.P."/>
            <person name="Xu W."/>
            <person name="Zhang H.J."/>
            <person name="Zou Z."/>
            <person name="Batterham P."/>
            <person name="Edwards O.R."/>
            <person name="Feyereisen R."/>
            <person name="Gibbs R.A."/>
            <person name="Heckel D.G."/>
            <person name="McGrath A."/>
            <person name="Robin C."/>
            <person name="Scherer S.E."/>
            <person name="Worley K.C."/>
            <person name="Wu Y.D."/>
        </authorList>
    </citation>
    <scope>NUCLEOTIDE SEQUENCE [LARGE SCALE GENOMIC DNA]</scope>
    <source>
        <strain evidence="2">Harm_GR_Male_#8</strain>
        <tissue evidence="2">Whole organism</tissue>
    </source>
</reference>
<protein>
    <submittedName>
        <fullName evidence="2">Uncharacterized protein</fullName>
    </submittedName>
</protein>
<gene>
    <name evidence="2" type="primary">HaOG211633</name>
    <name evidence="2" type="ORF">B5X24_HaOG211633</name>
</gene>
<keyword evidence="1" id="KW-0812">Transmembrane</keyword>
<evidence type="ECO:0000256" key="1">
    <source>
        <dbReference type="SAM" id="Phobius"/>
    </source>
</evidence>
<keyword evidence="1" id="KW-1133">Transmembrane helix</keyword>
<dbReference type="EMBL" id="KZ150200">
    <property type="protein sequence ID" value="PZC72283.1"/>
    <property type="molecule type" value="Genomic_DNA"/>
</dbReference>
<evidence type="ECO:0000313" key="3">
    <source>
        <dbReference type="Proteomes" id="UP000249218"/>
    </source>
</evidence>
<feature type="transmembrane region" description="Helical" evidence="1">
    <location>
        <begin position="20"/>
        <end position="40"/>
    </location>
</feature>
<keyword evidence="1" id="KW-0472">Membrane</keyword>
<name>A0A2W1BKT1_HELAM</name>
<sequence length="138" mass="16095">MVERIQNKFTRFLYLKIYKVYPGYPLLYPTLFVLGMVGYFKLETRREVALAVYLFKVLRGKLFNSTILMELRMCVPDGYVSRRRRPQLLAVPSARTNLLQRAPLTRALRTLNTVASRVDLFACSLNEFTRATYIISSM</sequence>